<dbReference type="EMBL" id="KZ670585">
    <property type="protein sequence ID" value="PPR82981.1"/>
    <property type="molecule type" value="Genomic_DNA"/>
</dbReference>
<evidence type="ECO:0000313" key="2">
    <source>
        <dbReference type="Proteomes" id="UP000239757"/>
    </source>
</evidence>
<sequence>MMVQVARYLGSRLGTTEHQFHAHSIISFVRTQKHCSIVGHCQLRVTSSPLHVPQMQLQGPSLFAPLKAILKHDRHQISCIEHKAHPSFGALGSFVISTFLQD</sequence>
<dbReference type="Proteomes" id="UP000239757">
    <property type="component" value="Unassembled WGS sequence"/>
</dbReference>
<protein>
    <submittedName>
        <fullName evidence="1">Uncharacterized protein</fullName>
    </submittedName>
</protein>
<name>A0A2P5VVW3_GOSBA</name>
<dbReference type="AlphaFoldDB" id="A0A2P5VVW3"/>
<organism evidence="1 2">
    <name type="scientific">Gossypium barbadense</name>
    <name type="common">Sea Island cotton</name>
    <name type="synonym">Hibiscus barbadensis</name>
    <dbReference type="NCBI Taxonomy" id="3634"/>
    <lineage>
        <taxon>Eukaryota</taxon>
        <taxon>Viridiplantae</taxon>
        <taxon>Streptophyta</taxon>
        <taxon>Embryophyta</taxon>
        <taxon>Tracheophyta</taxon>
        <taxon>Spermatophyta</taxon>
        <taxon>Magnoliopsida</taxon>
        <taxon>eudicotyledons</taxon>
        <taxon>Gunneridae</taxon>
        <taxon>Pentapetalae</taxon>
        <taxon>rosids</taxon>
        <taxon>malvids</taxon>
        <taxon>Malvales</taxon>
        <taxon>Malvaceae</taxon>
        <taxon>Malvoideae</taxon>
        <taxon>Gossypium</taxon>
    </lineage>
</organism>
<accession>A0A2P5VVW3</accession>
<evidence type="ECO:0000313" key="1">
    <source>
        <dbReference type="EMBL" id="PPR82981.1"/>
    </source>
</evidence>
<proteinExistence type="predicted"/>
<gene>
    <name evidence="1" type="ORF">GOBAR_AA37730</name>
</gene>
<reference evidence="1 2" key="1">
    <citation type="submission" date="2015-01" db="EMBL/GenBank/DDBJ databases">
        <title>Genome of allotetraploid Gossypium barbadense reveals genomic plasticity and fiber elongation in cotton evolution.</title>
        <authorList>
            <person name="Chen X."/>
            <person name="Liu X."/>
            <person name="Zhao B."/>
            <person name="Zheng H."/>
            <person name="Hu Y."/>
            <person name="Lu G."/>
            <person name="Yang C."/>
            <person name="Chen J."/>
            <person name="Shan C."/>
            <person name="Zhang L."/>
            <person name="Zhou Y."/>
            <person name="Wang L."/>
            <person name="Guo W."/>
            <person name="Bai Y."/>
            <person name="Ruan J."/>
            <person name="Shangguan X."/>
            <person name="Mao Y."/>
            <person name="Jiang J."/>
            <person name="Zhu Y."/>
            <person name="Lei J."/>
            <person name="Kang H."/>
            <person name="Chen S."/>
            <person name="He X."/>
            <person name="Wang R."/>
            <person name="Wang Y."/>
            <person name="Chen J."/>
            <person name="Wang L."/>
            <person name="Yu S."/>
            <person name="Wang B."/>
            <person name="Wei J."/>
            <person name="Song S."/>
            <person name="Lu X."/>
            <person name="Gao Z."/>
            <person name="Gu W."/>
            <person name="Deng X."/>
            <person name="Ma D."/>
            <person name="Wang S."/>
            <person name="Liang W."/>
            <person name="Fang L."/>
            <person name="Cai C."/>
            <person name="Zhu X."/>
            <person name="Zhou B."/>
            <person name="Zhang Y."/>
            <person name="Chen Z."/>
            <person name="Xu S."/>
            <person name="Zhu R."/>
            <person name="Wang S."/>
            <person name="Zhang T."/>
            <person name="Zhao G."/>
        </authorList>
    </citation>
    <scope>NUCLEOTIDE SEQUENCE [LARGE SCALE GENOMIC DNA]</scope>
    <source>
        <strain evidence="2">cv. Xinhai21</strain>
        <tissue evidence="1">Leaf</tissue>
    </source>
</reference>